<dbReference type="EMBL" id="JANBUP010001833">
    <property type="protein sequence ID" value="KAJ2803291.1"/>
    <property type="molecule type" value="Genomic_DNA"/>
</dbReference>
<protein>
    <submittedName>
        <fullName evidence="1">Uncharacterized protein</fullName>
    </submittedName>
</protein>
<organism evidence="1 2">
    <name type="scientific">Coemansia furcata</name>
    <dbReference type="NCBI Taxonomy" id="417177"/>
    <lineage>
        <taxon>Eukaryota</taxon>
        <taxon>Fungi</taxon>
        <taxon>Fungi incertae sedis</taxon>
        <taxon>Zoopagomycota</taxon>
        <taxon>Kickxellomycotina</taxon>
        <taxon>Kickxellomycetes</taxon>
        <taxon>Kickxellales</taxon>
        <taxon>Kickxellaceae</taxon>
        <taxon>Coemansia</taxon>
    </lineage>
</organism>
<accession>A0ACC1L948</accession>
<reference evidence="1" key="1">
    <citation type="submission" date="2022-07" db="EMBL/GenBank/DDBJ databases">
        <title>Phylogenomic reconstructions and comparative analyses of Kickxellomycotina fungi.</title>
        <authorList>
            <person name="Reynolds N.K."/>
            <person name="Stajich J.E."/>
            <person name="Barry K."/>
            <person name="Grigoriev I.V."/>
            <person name="Crous P."/>
            <person name="Smith M.E."/>
        </authorList>
    </citation>
    <scope>NUCLEOTIDE SEQUENCE</scope>
    <source>
        <strain evidence="1">CBS 102833</strain>
    </source>
</reference>
<keyword evidence="2" id="KW-1185">Reference proteome</keyword>
<sequence length="617" mass="64114">MRVPSRRQPSPAVLSAPTLSFTVSTHATAAADRRVRSVDVDAMAAAYLPHVHALLNESSSDPTVPEDAAAVGECLRTPSQSSTATLADHCEAEAAKPAPRSLLRRPQRRSDIGVMGSLKGGDAGVMGPLKGGDTGLPTPRQLRASASVMNLRGAYAERASAQQSLALRRSTTASISQVAAPPTQLPVSRRRSEVQALITQANAVMSSGAVRRRPDDAAGGPRLLRPPRASFPLYSAPSLALLRSPGADAAPSGLRAPSSLAAALSRQLHRLEPARELRHSVSSGDLALPLAMLAPVPLRSIGADVLATPRIPRGSTPLSGIRPPPPPPSGPAAVSARNAAAAQPALLSRRPTPHTPLGGRVPGTARVVAGPPMSAGSSRLRHSGPSSAALRQSFNAPYYDGSDSDEPPAAPSSGMGLRRLTSGSVVRARPGVQALFAGSACDEGFLTLRPVHTPDLVPRTIDPRLIERAMTPMLKTNVGIQYSSLVDLVRSAATITADDDDDLESLPPIHLPTLSEVSPAAEMPQSRFSPINSPERSPVLAPTGGKLSKPGFLARYRSAKPSTAPLPVSAIPLPPATPVQKAAAVPPPQSRALGLSNIPTLRKARSLWAMRSSPGKK</sequence>
<dbReference type="Proteomes" id="UP001140096">
    <property type="component" value="Unassembled WGS sequence"/>
</dbReference>
<name>A0ACC1L948_9FUNG</name>
<gene>
    <name evidence="1" type="ORF">H4S07_004492</name>
</gene>
<evidence type="ECO:0000313" key="2">
    <source>
        <dbReference type="Proteomes" id="UP001140096"/>
    </source>
</evidence>
<comment type="caution">
    <text evidence="1">The sequence shown here is derived from an EMBL/GenBank/DDBJ whole genome shotgun (WGS) entry which is preliminary data.</text>
</comment>
<evidence type="ECO:0000313" key="1">
    <source>
        <dbReference type="EMBL" id="KAJ2803291.1"/>
    </source>
</evidence>
<proteinExistence type="predicted"/>